<name>A0A9P6U7U5_9FUNG</name>
<dbReference type="AlphaFoldDB" id="A0A9P6U7U5"/>
<dbReference type="OrthoDB" id="5587367at2759"/>
<feature type="compositionally biased region" description="Polar residues" evidence="1">
    <location>
        <begin position="1"/>
        <end position="14"/>
    </location>
</feature>
<organism evidence="2 3">
    <name type="scientific">Mortierella polycephala</name>
    <dbReference type="NCBI Taxonomy" id="41804"/>
    <lineage>
        <taxon>Eukaryota</taxon>
        <taxon>Fungi</taxon>
        <taxon>Fungi incertae sedis</taxon>
        <taxon>Mucoromycota</taxon>
        <taxon>Mortierellomycotina</taxon>
        <taxon>Mortierellomycetes</taxon>
        <taxon>Mortierellales</taxon>
        <taxon>Mortierellaceae</taxon>
        <taxon>Mortierella</taxon>
    </lineage>
</organism>
<dbReference type="InterPro" id="IPR029756">
    <property type="entry name" value="MTH1187/YkoF-like"/>
</dbReference>
<evidence type="ECO:0000313" key="3">
    <source>
        <dbReference type="Proteomes" id="UP000726737"/>
    </source>
</evidence>
<comment type="caution">
    <text evidence="2">The sequence shown here is derived from an EMBL/GenBank/DDBJ whole genome shotgun (WGS) entry which is preliminary data.</text>
</comment>
<evidence type="ECO:0000313" key="2">
    <source>
        <dbReference type="EMBL" id="KAG0263372.1"/>
    </source>
</evidence>
<dbReference type="SUPFAM" id="SSF89957">
    <property type="entry name" value="MTH1187/YkoF-like"/>
    <property type="match status" value="1"/>
</dbReference>
<dbReference type="Gene3D" id="3.30.70.930">
    <property type="match status" value="1"/>
</dbReference>
<keyword evidence="3" id="KW-1185">Reference proteome</keyword>
<dbReference type="Proteomes" id="UP000726737">
    <property type="component" value="Unassembled WGS sequence"/>
</dbReference>
<gene>
    <name evidence="2" type="ORF">BG011_008893</name>
</gene>
<sequence length="108" mass="12398">MSHHQPTPDTTKQSLAEKLTGVALEPDDEQQKEKDQQHLLQQQREYWMREHGLPEKTESTLSCCVDFALYPLGTDIPFSMFIDKAEKVFKRSGIKYKINKQSTVGLSS</sequence>
<reference evidence="2" key="1">
    <citation type="journal article" date="2020" name="Fungal Divers.">
        <title>Resolving the Mortierellaceae phylogeny through synthesis of multi-gene phylogenetics and phylogenomics.</title>
        <authorList>
            <person name="Vandepol N."/>
            <person name="Liber J."/>
            <person name="Desiro A."/>
            <person name="Na H."/>
            <person name="Kennedy M."/>
            <person name="Barry K."/>
            <person name="Grigoriev I.V."/>
            <person name="Miller A.N."/>
            <person name="O'Donnell K."/>
            <person name="Stajich J.E."/>
            <person name="Bonito G."/>
        </authorList>
    </citation>
    <scope>NUCLEOTIDE SEQUENCE</scope>
    <source>
        <strain evidence="2">KOD948</strain>
    </source>
</reference>
<dbReference type="EMBL" id="JAAAJA010000076">
    <property type="protein sequence ID" value="KAG0263372.1"/>
    <property type="molecule type" value="Genomic_DNA"/>
</dbReference>
<accession>A0A9P6U7U5</accession>
<proteinExistence type="predicted"/>
<evidence type="ECO:0000256" key="1">
    <source>
        <dbReference type="SAM" id="MobiDB-lite"/>
    </source>
</evidence>
<protein>
    <submittedName>
        <fullName evidence="2">Uncharacterized protein</fullName>
    </submittedName>
</protein>
<feature type="region of interest" description="Disordered" evidence="1">
    <location>
        <begin position="1"/>
        <end position="39"/>
    </location>
</feature>